<accession>A0A1S2M8S8</accession>
<evidence type="ECO:0000256" key="1">
    <source>
        <dbReference type="SAM" id="Phobius"/>
    </source>
</evidence>
<name>A0A1S2M8S8_9BACI</name>
<keyword evidence="1" id="KW-0472">Membrane</keyword>
<gene>
    <name evidence="2" type="ORF">BKP45_07660</name>
</gene>
<comment type="caution">
    <text evidence="2">The sequence shown here is derived from an EMBL/GenBank/DDBJ whole genome shotgun (WGS) entry which is preliminary data.</text>
</comment>
<evidence type="ECO:0000313" key="3">
    <source>
        <dbReference type="Proteomes" id="UP000180057"/>
    </source>
</evidence>
<keyword evidence="3" id="KW-1185">Reference proteome</keyword>
<dbReference type="Proteomes" id="UP000180057">
    <property type="component" value="Unassembled WGS sequence"/>
</dbReference>
<dbReference type="OrthoDB" id="2874588at2"/>
<dbReference type="EMBL" id="MLQS01000004">
    <property type="protein sequence ID" value="OIJ20930.1"/>
    <property type="molecule type" value="Genomic_DNA"/>
</dbReference>
<dbReference type="RefSeq" id="WP_071389146.1">
    <property type="nucleotide sequence ID" value="NZ_MLQS01000004.1"/>
</dbReference>
<proteinExistence type="predicted"/>
<keyword evidence="1" id="KW-0812">Transmembrane</keyword>
<reference evidence="2 3" key="1">
    <citation type="submission" date="2016-10" db="EMBL/GenBank/DDBJ databases">
        <title>Draft genome sequences of four alkaliphilic bacteria belonging to the Anaerobacillus genus.</title>
        <authorList>
            <person name="Bassil N.M."/>
            <person name="Lloyd J.R."/>
        </authorList>
    </citation>
    <scope>NUCLEOTIDE SEQUENCE [LARGE SCALE GENOMIC DNA]</scope>
    <source>
        <strain evidence="2 3">DSM 22531</strain>
    </source>
</reference>
<organism evidence="2 3">
    <name type="scientific">Anaerobacillus alkalidiazotrophicus</name>
    <dbReference type="NCBI Taxonomy" id="472963"/>
    <lineage>
        <taxon>Bacteria</taxon>
        <taxon>Bacillati</taxon>
        <taxon>Bacillota</taxon>
        <taxon>Bacilli</taxon>
        <taxon>Bacillales</taxon>
        <taxon>Bacillaceae</taxon>
        <taxon>Anaerobacillus</taxon>
    </lineage>
</organism>
<evidence type="ECO:0000313" key="2">
    <source>
        <dbReference type="EMBL" id="OIJ20930.1"/>
    </source>
</evidence>
<dbReference type="AlphaFoldDB" id="A0A1S2M8S8"/>
<keyword evidence="1" id="KW-1133">Transmembrane helix</keyword>
<protein>
    <submittedName>
        <fullName evidence="2">Uncharacterized protein</fullName>
    </submittedName>
</protein>
<sequence length="211" mass="25088">MEKKVILASVIIFFLMLAITSNKLLIINEDKLKRDYYELVVAISELFKDHTQKGEQYYNRSFQSKEEIADLLNDKVTDSGFDLVIETLFEENENMYVYRQEYQEYLSDTYNFLSQTTNRSYYNTVKDSFLNPALRLINFEELDVQRIDDKIVLQGDAILVNFYNEEEGEIKYHQYARYGYPPQDYISLALTFVYENGNYLMDHFSVKSIEM</sequence>
<feature type="transmembrane region" description="Helical" evidence="1">
    <location>
        <begin position="6"/>
        <end position="26"/>
    </location>
</feature>